<dbReference type="GO" id="GO:0045259">
    <property type="term" value="C:proton-transporting ATP synthase complex"/>
    <property type="evidence" value="ECO:0007669"/>
    <property type="project" value="UniProtKB-KW"/>
</dbReference>
<keyword evidence="4" id="KW-0138">CF(0)</keyword>
<dbReference type="GO" id="GO:0005743">
    <property type="term" value="C:mitochondrial inner membrane"/>
    <property type="evidence" value="ECO:0007669"/>
    <property type="project" value="UniProtKB-SubCell"/>
</dbReference>
<evidence type="ECO:0000256" key="7">
    <source>
        <dbReference type="ARBA" id="ARBA00023065"/>
    </source>
</evidence>
<evidence type="ECO:0000256" key="8">
    <source>
        <dbReference type="ARBA" id="ARBA00023128"/>
    </source>
</evidence>
<evidence type="ECO:0000313" key="10">
    <source>
        <dbReference type="EMBL" id="KAK1748762.1"/>
    </source>
</evidence>
<evidence type="ECO:0000256" key="5">
    <source>
        <dbReference type="ARBA" id="ARBA00022781"/>
    </source>
</evidence>
<dbReference type="AlphaFoldDB" id="A0AAD8YP25"/>
<proteinExistence type="inferred from homology"/>
<keyword evidence="8" id="KW-0496">Mitochondrion</keyword>
<dbReference type="Gene3D" id="6.10.280.70">
    <property type="match status" value="1"/>
</dbReference>
<gene>
    <name evidence="10" type="ORF">QTG54_000701</name>
</gene>
<dbReference type="EMBL" id="JATAAI010000001">
    <property type="protein sequence ID" value="KAK1748762.1"/>
    <property type="molecule type" value="Genomic_DNA"/>
</dbReference>
<dbReference type="SUPFAM" id="SSF161065">
    <property type="entry name" value="ATP synthase D chain-like"/>
    <property type="match status" value="1"/>
</dbReference>
<dbReference type="GO" id="GO:0015986">
    <property type="term" value="P:proton motive force-driven ATP synthesis"/>
    <property type="evidence" value="ECO:0007669"/>
    <property type="project" value="InterPro"/>
</dbReference>
<dbReference type="InterPro" id="IPR036228">
    <property type="entry name" value="ATP_synth_F0_dsu_sf_mt"/>
</dbReference>
<dbReference type="Pfam" id="PF05873">
    <property type="entry name" value="Mt_ATP-synt_D"/>
    <property type="match status" value="1"/>
</dbReference>
<keyword evidence="3" id="KW-0813">Transport</keyword>
<keyword evidence="6" id="KW-0999">Mitochondrion inner membrane</keyword>
<evidence type="ECO:0000256" key="1">
    <source>
        <dbReference type="ARBA" id="ARBA00004273"/>
    </source>
</evidence>
<reference evidence="10" key="1">
    <citation type="submission" date="2023-06" db="EMBL/GenBank/DDBJ databases">
        <title>Survivors Of The Sea: Transcriptome response of Skeletonema marinoi to long-term dormancy.</title>
        <authorList>
            <person name="Pinder M.I.M."/>
            <person name="Kourtchenko O."/>
            <person name="Robertson E.K."/>
            <person name="Larsson T."/>
            <person name="Maumus F."/>
            <person name="Osuna-Cruz C.M."/>
            <person name="Vancaester E."/>
            <person name="Stenow R."/>
            <person name="Vandepoele K."/>
            <person name="Ploug H."/>
            <person name="Bruchert V."/>
            <person name="Godhe A."/>
            <person name="Topel M."/>
        </authorList>
    </citation>
    <scope>NUCLEOTIDE SEQUENCE</scope>
    <source>
        <strain evidence="10">R05AC</strain>
    </source>
</reference>
<sequence length="180" mass="20091">MAFSGAIRRTAQRLNKVEWSSPVFKGDSELSSMVSGFRAWTAQADAMAEKYSAAPGPIDFASAKKSVRDVALVESLEKMYSSSSPPALTYEWSKDDQDAKSQLIEDAKAGLAFTQEMIEDTEREIAYLRTHRTTREVSTSDMKEVYPDIAEEVERRLRTGSGSRIPSTSKLFVGEWKGEF</sequence>
<protein>
    <recommendedName>
        <fullName evidence="12">ATP synthase subunit d, mitochondrial</fullName>
    </recommendedName>
</protein>
<comment type="subcellular location">
    <subcellularLocation>
        <location evidence="1">Mitochondrion inner membrane</location>
    </subcellularLocation>
</comment>
<name>A0AAD8YP25_9STRA</name>
<dbReference type="Proteomes" id="UP001224775">
    <property type="component" value="Unassembled WGS sequence"/>
</dbReference>
<evidence type="ECO:0008006" key="12">
    <source>
        <dbReference type="Google" id="ProtNLM"/>
    </source>
</evidence>
<keyword evidence="5" id="KW-0375">Hydrogen ion transport</keyword>
<dbReference type="InterPro" id="IPR008689">
    <property type="entry name" value="ATP_synth_F0_dsu_mt"/>
</dbReference>
<evidence type="ECO:0000256" key="4">
    <source>
        <dbReference type="ARBA" id="ARBA00022547"/>
    </source>
</evidence>
<comment type="caution">
    <text evidence="10">The sequence shown here is derived from an EMBL/GenBank/DDBJ whole genome shotgun (WGS) entry which is preliminary data.</text>
</comment>
<organism evidence="10 11">
    <name type="scientific">Skeletonema marinoi</name>
    <dbReference type="NCBI Taxonomy" id="267567"/>
    <lineage>
        <taxon>Eukaryota</taxon>
        <taxon>Sar</taxon>
        <taxon>Stramenopiles</taxon>
        <taxon>Ochrophyta</taxon>
        <taxon>Bacillariophyta</taxon>
        <taxon>Coscinodiscophyceae</taxon>
        <taxon>Thalassiosirophycidae</taxon>
        <taxon>Thalassiosirales</taxon>
        <taxon>Skeletonemataceae</taxon>
        <taxon>Skeletonema</taxon>
        <taxon>Skeletonema marinoi-dohrnii complex</taxon>
    </lineage>
</organism>
<evidence type="ECO:0000256" key="2">
    <source>
        <dbReference type="ARBA" id="ARBA00006842"/>
    </source>
</evidence>
<keyword evidence="7" id="KW-0406">Ion transport</keyword>
<evidence type="ECO:0000256" key="6">
    <source>
        <dbReference type="ARBA" id="ARBA00022792"/>
    </source>
</evidence>
<comment type="similarity">
    <text evidence="2">Belongs to the ATPase d subunit family.</text>
</comment>
<dbReference type="GO" id="GO:0015078">
    <property type="term" value="F:proton transmembrane transporter activity"/>
    <property type="evidence" value="ECO:0007669"/>
    <property type="project" value="InterPro"/>
</dbReference>
<evidence type="ECO:0000256" key="3">
    <source>
        <dbReference type="ARBA" id="ARBA00022448"/>
    </source>
</evidence>
<keyword evidence="9" id="KW-0472">Membrane</keyword>
<keyword evidence="11" id="KW-1185">Reference proteome</keyword>
<evidence type="ECO:0000256" key="9">
    <source>
        <dbReference type="ARBA" id="ARBA00023136"/>
    </source>
</evidence>
<accession>A0AAD8YP25</accession>
<evidence type="ECO:0000313" key="11">
    <source>
        <dbReference type="Proteomes" id="UP001224775"/>
    </source>
</evidence>